<dbReference type="InterPro" id="IPR036526">
    <property type="entry name" value="C-N_Hydrolase_sf"/>
</dbReference>
<dbReference type="Pfam" id="PF00795">
    <property type="entry name" value="CN_hydrolase"/>
    <property type="match status" value="1"/>
</dbReference>
<dbReference type="InterPro" id="IPR050345">
    <property type="entry name" value="Aliph_Amidase/BUP"/>
</dbReference>
<protein>
    <recommendedName>
        <fullName evidence="2">CN hydrolase domain-containing protein</fullName>
    </recommendedName>
</protein>
<evidence type="ECO:0000313" key="3">
    <source>
        <dbReference type="EMBL" id="HHR48236.1"/>
    </source>
</evidence>
<evidence type="ECO:0000259" key="2">
    <source>
        <dbReference type="PROSITE" id="PS50263"/>
    </source>
</evidence>
<feature type="domain" description="CN hydrolase" evidence="2">
    <location>
        <begin position="3"/>
        <end position="241"/>
    </location>
</feature>
<reference evidence="3" key="1">
    <citation type="journal article" date="2020" name="mSystems">
        <title>Genome- and Community-Level Interaction Insights into Carbon Utilization and Element Cycling Functions of Hydrothermarchaeota in Hydrothermal Sediment.</title>
        <authorList>
            <person name="Zhou Z."/>
            <person name="Liu Y."/>
            <person name="Xu W."/>
            <person name="Pan J."/>
            <person name="Luo Z.H."/>
            <person name="Li M."/>
        </authorList>
    </citation>
    <scope>NUCLEOTIDE SEQUENCE [LARGE SCALE GENOMIC DNA]</scope>
    <source>
        <strain evidence="3">SpSt-791</strain>
    </source>
</reference>
<evidence type="ECO:0000256" key="1">
    <source>
        <dbReference type="ARBA" id="ARBA00022801"/>
    </source>
</evidence>
<keyword evidence="1" id="KW-0378">Hydrolase</keyword>
<dbReference type="AlphaFoldDB" id="A0A7V6CMJ2"/>
<dbReference type="PANTHER" id="PTHR43674:SF2">
    <property type="entry name" value="BETA-UREIDOPROPIONASE"/>
    <property type="match status" value="1"/>
</dbReference>
<dbReference type="PANTHER" id="PTHR43674">
    <property type="entry name" value="NITRILASE C965.09-RELATED"/>
    <property type="match status" value="1"/>
</dbReference>
<sequence>MEIFVGFCQFNVVFGDKERNFRKVEKLFYKIKENNSLKIIVLPELFSTGYLFLNKNELASLAEESEGETYNFLRCLAKDYNAIIAGGFLEKEGSHFYNSALIVAPDGRYLVYRKVHLFKDEKELFEKGNLPFRVFDYNNLKIGLLICFDYFFCEAARTLALKGAEIICHPSNLILPYAPLITRVRALENHIFWILANRVGKEKRRNKELNFFGKSQVVSPKGEILVKALKEETLKVTKINIEKARNKKITKKNDLFLDRRREFYEI</sequence>
<comment type="caution">
    <text evidence="3">The sequence shown here is derived from an EMBL/GenBank/DDBJ whole genome shotgun (WGS) entry which is preliminary data.</text>
</comment>
<dbReference type="PROSITE" id="PS50263">
    <property type="entry name" value="CN_HYDROLASE"/>
    <property type="match status" value="1"/>
</dbReference>
<dbReference type="Gene3D" id="3.60.110.10">
    <property type="entry name" value="Carbon-nitrogen hydrolase"/>
    <property type="match status" value="1"/>
</dbReference>
<name>A0A7V6CMJ2_UNCW3</name>
<accession>A0A7V6CMJ2</accession>
<dbReference type="SUPFAM" id="SSF56317">
    <property type="entry name" value="Carbon-nitrogen hydrolase"/>
    <property type="match status" value="1"/>
</dbReference>
<proteinExistence type="predicted"/>
<gene>
    <name evidence="3" type="ORF">ENV79_01115</name>
</gene>
<dbReference type="InterPro" id="IPR003010">
    <property type="entry name" value="C-N_Hydrolase"/>
</dbReference>
<dbReference type="GO" id="GO:0016811">
    <property type="term" value="F:hydrolase activity, acting on carbon-nitrogen (but not peptide) bonds, in linear amides"/>
    <property type="evidence" value="ECO:0007669"/>
    <property type="project" value="TreeGrafter"/>
</dbReference>
<dbReference type="EMBL" id="DTHS01000012">
    <property type="protein sequence ID" value="HHR48236.1"/>
    <property type="molecule type" value="Genomic_DNA"/>
</dbReference>
<organism evidence="3">
    <name type="scientific">candidate division WOR-3 bacterium</name>
    <dbReference type="NCBI Taxonomy" id="2052148"/>
    <lineage>
        <taxon>Bacteria</taxon>
        <taxon>Bacteria division WOR-3</taxon>
    </lineage>
</organism>